<dbReference type="PANTHER" id="PTHR21625">
    <property type="entry name" value="NYD-SP28 PROTEIN"/>
    <property type="match status" value="1"/>
</dbReference>
<evidence type="ECO:0000256" key="4">
    <source>
        <dbReference type="ARBA" id="ARBA00023054"/>
    </source>
</evidence>
<evidence type="ECO:0000256" key="1">
    <source>
        <dbReference type="ARBA" id="ARBA00004611"/>
    </source>
</evidence>
<evidence type="ECO:0000313" key="16">
    <source>
        <dbReference type="RefSeq" id="XP_023948916.2"/>
    </source>
</evidence>
<sequence length="508" mass="60893">MPKKAKVNKLARMSDEERARYLQHRADVEEEARRRKRELVARFIKNKLDKEETFAKINTAKINQEWRYILRKIKCKQMAMDIQGMMSSFNFLLDRKNRLLNFLIRSTEDSDEQHRRAFQAHTETLSYFLKIGCQRLDKLQAAYELQKNNTLETWDKEEMDITDNQDRAEFKLTLVTYINDRDFQSYKKEKELERATEKNDTRLEYEEEMHHLCKPKQLEIDQYWTKLREVYSTYLERHSPIMDHYNTLREKDEFYQSDIAKNEIQIQHAMETLLTLQSEWIKKNNTMNGKLKRMNNHKEELAKKYWQMKKETKTLRGKEDEMLAALVDASQDAVKRLEDVSVKLEKIKQLGEICRKYEKDSDKLFLEQCDDDRTIDNFEELDSAMIDECKEFKKMDKFLLKVNRVRVQTMCLKTERIKLAKENIQLKQYIKRYLTELALKGGKDRPLSMKLQSEMQKADLNGKLLNRPVTCIEGVLSNVVLHEKRMKLQEKKIKELGSVRAYPRVFCL</sequence>
<dbReference type="RefSeq" id="XP_023948916.2">
    <property type="nucleotide sequence ID" value="XM_024093148.2"/>
</dbReference>
<dbReference type="OrthoDB" id="7760980at2759"/>
<proteinExistence type="inferred from homology"/>
<keyword evidence="5" id="KW-0969">Cilium</keyword>
<evidence type="ECO:0000256" key="2">
    <source>
        <dbReference type="ARBA" id="ARBA00022490"/>
    </source>
</evidence>
<accession>A0A6J1NZE4</accession>
<evidence type="ECO:0000256" key="12">
    <source>
        <dbReference type="ARBA" id="ARBA00045865"/>
    </source>
</evidence>
<keyword evidence="3" id="KW-0282">Flagellum</keyword>
<dbReference type="Proteomes" id="UP001652582">
    <property type="component" value="Chromosome 14"/>
</dbReference>
<evidence type="ECO:0000256" key="9">
    <source>
        <dbReference type="ARBA" id="ARBA00038424"/>
    </source>
</evidence>
<evidence type="ECO:0000256" key="3">
    <source>
        <dbReference type="ARBA" id="ARBA00022846"/>
    </source>
</evidence>
<feature type="domain" description="Dynein regulatory complex protein 1/2 N-terminal" evidence="14">
    <location>
        <begin position="24"/>
        <end position="124"/>
    </location>
</feature>
<dbReference type="GO" id="GO:0070286">
    <property type="term" value="P:axonemal dynein complex assembly"/>
    <property type="evidence" value="ECO:0007669"/>
    <property type="project" value="InterPro"/>
</dbReference>
<keyword evidence="15" id="KW-1185">Reference proteome</keyword>
<gene>
    <name evidence="16" type="primary">LOC112053665</name>
</gene>
<name>A0A6J1NZE4_BICAN</name>
<keyword evidence="4 13" id="KW-0175">Coiled coil</keyword>
<dbReference type="AlphaFoldDB" id="A0A6J1NZE4"/>
<reference evidence="16" key="1">
    <citation type="submission" date="2025-08" db="UniProtKB">
        <authorList>
            <consortium name="RefSeq"/>
        </authorList>
    </citation>
    <scope>IDENTIFICATION</scope>
</reference>
<dbReference type="GO" id="GO:0005858">
    <property type="term" value="C:axonemal dynein complex"/>
    <property type="evidence" value="ECO:0007669"/>
    <property type="project" value="InterPro"/>
</dbReference>
<comment type="similarity">
    <text evidence="9">Belongs to the DRC2 family.</text>
</comment>
<keyword evidence="6" id="KW-0206">Cytoskeleton</keyword>
<dbReference type="GO" id="GO:0003352">
    <property type="term" value="P:regulation of cilium movement"/>
    <property type="evidence" value="ECO:0007669"/>
    <property type="project" value="TreeGrafter"/>
</dbReference>
<evidence type="ECO:0000313" key="15">
    <source>
        <dbReference type="Proteomes" id="UP001652582"/>
    </source>
</evidence>
<dbReference type="InterPro" id="IPR039750">
    <property type="entry name" value="DRC1/DRC2"/>
</dbReference>
<protein>
    <recommendedName>
        <fullName evidence="10">Dynein regulatory complex subunit 2</fullName>
    </recommendedName>
    <alternativeName>
        <fullName evidence="11">Coiled-coil domain-containing protein 65</fullName>
    </alternativeName>
</protein>
<comment type="subcellular location">
    <subcellularLocation>
        <location evidence="1">Cytoplasm</location>
        <location evidence="1">Cytoskeleton</location>
        <location evidence="1">Flagellum axoneme</location>
    </subcellularLocation>
    <subcellularLocation>
        <location evidence="8">Cytoplasm</location>
        <location evidence="8">Cytoskeleton</location>
        <location evidence="8">Flagellum basal body</location>
    </subcellularLocation>
</comment>
<evidence type="ECO:0000259" key="14">
    <source>
        <dbReference type="Pfam" id="PF14772"/>
    </source>
</evidence>
<dbReference type="InterPro" id="IPR039505">
    <property type="entry name" value="DRC1/2_N"/>
</dbReference>
<dbReference type="GO" id="GO:0060285">
    <property type="term" value="P:cilium-dependent cell motility"/>
    <property type="evidence" value="ECO:0007669"/>
    <property type="project" value="TreeGrafter"/>
</dbReference>
<evidence type="ECO:0000256" key="13">
    <source>
        <dbReference type="SAM" id="Coils"/>
    </source>
</evidence>
<dbReference type="Pfam" id="PF14772">
    <property type="entry name" value="NYD-SP28"/>
    <property type="match status" value="1"/>
</dbReference>
<organism evidence="15 16">
    <name type="scientific">Bicyclus anynana</name>
    <name type="common">Squinting bush brown butterfly</name>
    <dbReference type="NCBI Taxonomy" id="110368"/>
    <lineage>
        <taxon>Eukaryota</taxon>
        <taxon>Metazoa</taxon>
        <taxon>Ecdysozoa</taxon>
        <taxon>Arthropoda</taxon>
        <taxon>Hexapoda</taxon>
        <taxon>Insecta</taxon>
        <taxon>Pterygota</taxon>
        <taxon>Neoptera</taxon>
        <taxon>Endopterygota</taxon>
        <taxon>Lepidoptera</taxon>
        <taxon>Glossata</taxon>
        <taxon>Ditrysia</taxon>
        <taxon>Papilionoidea</taxon>
        <taxon>Nymphalidae</taxon>
        <taxon>Satyrinae</taxon>
        <taxon>Satyrini</taxon>
        <taxon>Mycalesina</taxon>
        <taxon>Bicyclus</taxon>
    </lineage>
</organism>
<evidence type="ECO:0000256" key="5">
    <source>
        <dbReference type="ARBA" id="ARBA00023069"/>
    </source>
</evidence>
<dbReference type="KEGG" id="bany:112053665"/>
<evidence type="ECO:0000256" key="11">
    <source>
        <dbReference type="ARBA" id="ARBA00041517"/>
    </source>
</evidence>
<dbReference type="GeneID" id="112053665"/>
<evidence type="ECO:0000256" key="8">
    <source>
        <dbReference type="ARBA" id="ARBA00037841"/>
    </source>
</evidence>
<keyword evidence="7" id="KW-0966">Cell projection</keyword>
<evidence type="ECO:0000256" key="7">
    <source>
        <dbReference type="ARBA" id="ARBA00023273"/>
    </source>
</evidence>
<keyword evidence="2" id="KW-0963">Cytoplasm</keyword>
<comment type="function">
    <text evidence="12">Component of the nexin-dynein regulatory complex (N-DRC), a key regulator of ciliary/flagellar motility which maintains the alignment and integrity of the distal axoneme and regulates microtubule sliding in motile axonemes. Plays a critical role in the assembly of N-DRC and also stabilizes the assembly of multiple inner dynein arms and radial spokes. Coassembles with DRC1 to form a central scaffold needed for assembly of the N-DRC and its attachment to the outer doublet microtubules.</text>
</comment>
<dbReference type="PANTHER" id="PTHR21625:SF0">
    <property type="entry name" value="DYNEIN REGULATORY COMPLEX SUBUNIT 2"/>
    <property type="match status" value="1"/>
</dbReference>
<evidence type="ECO:0000256" key="10">
    <source>
        <dbReference type="ARBA" id="ARBA00040899"/>
    </source>
</evidence>
<feature type="coiled-coil region" evidence="13">
    <location>
        <begin position="284"/>
        <end position="311"/>
    </location>
</feature>
<evidence type="ECO:0000256" key="6">
    <source>
        <dbReference type="ARBA" id="ARBA00023212"/>
    </source>
</evidence>